<sequence>MVTKVSNPLTVVAIFATLAEGFATISLINLSPEVQATFIYFVMAFPILIVGVFFAILN</sequence>
<evidence type="ECO:0000256" key="1">
    <source>
        <dbReference type="SAM" id="Phobius"/>
    </source>
</evidence>
<keyword evidence="1" id="KW-0812">Transmembrane</keyword>
<dbReference type="HOGENOM" id="CLU_2968676_0_0_4"/>
<feature type="transmembrane region" description="Helical" evidence="1">
    <location>
        <begin position="37"/>
        <end position="57"/>
    </location>
</feature>
<keyword evidence="1" id="KW-0472">Membrane</keyword>
<name>C7RJW1_ACCRE</name>
<gene>
    <name evidence="2" type="ordered locus">CAP2UW1_3545</name>
</gene>
<dbReference type="STRING" id="522306.CAP2UW1_3545"/>
<evidence type="ECO:0000313" key="2">
    <source>
        <dbReference type="EMBL" id="ACV36802.1"/>
    </source>
</evidence>
<dbReference type="KEGG" id="app:CAP2UW1_3545"/>
<proteinExistence type="predicted"/>
<accession>C7RJW1</accession>
<organism evidence="2">
    <name type="scientific">Accumulibacter regalis</name>
    <dbReference type="NCBI Taxonomy" id="522306"/>
    <lineage>
        <taxon>Bacteria</taxon>
        <taxon>Pseudomonadati</taxon>
        <taxon>Pseudomonadota</taxon>
        <taxon>Betaproteobacteria</taxon>
        <taxon>Candidatus Accumulibacter</taxon>
    </lineage>
</organism>
<dbReference type="AlphaFoldDB" id="C7RJW1"/>
<dbReference type="eggNOG" id="COG0457">
    <property type="taxonomic scope" value="Bacteria"/>
</dbReference>
<reference evidence="2" key="1">
    <citation type="submission" date="2009-08" db="EMBL/GenBank/DDBJ databases">
        <authorList>
            <consortium name="US DOE Joint Genome Institute"/>
            <person name="Lucas S."/>
            <person name="Copeland A."/>
            <person name="Lapidus A."/>
            <person name="Glavina del Rio T."/>
            <person name="Dalin E."/>
            <person name="Tice H."/>
            <person name="Bruce D."/>
            <person name="Barry K."/>
            <person name="Pitluck S."/>
            <person name="Lowry S."/>
            <person name="Larimer F."/>
            <person name="Land M."/>
            <person name="Hauser L."/>
            <person name="Kyrpides N."/>
            <person name="Ivanova N."/>
            <person name="McMahon K.D."/>
            <person name="Hugenholtz P."/>
        </authorList>
    </citation>
    <scope>NUCLEOTIDE SEQUENCE</scope>
    <source>
        <strain evidence="2">UW-1</strain>
    </source>
</reference>
<reference evidence="2" key="2">
    <citation type="submission" date="2009-09" db="EMBL/GenBank/DDBJ databases">
        <title>Complete sequence of chromosome of Candidatus Accumulibacter phosphatis clade IIA str. UW-1.</title>
        <authorList>
            <consortium name="US DOE Joint Genome Institute"/>
            <person name="Martin H.G."/>
            <person name="Ivanova N."/>
            <person name="Kunin V."/>
            <person name="Warnecke F."/>
            <person name="Barry K."/>
            <person name="He S."/>
            <person name="Salamov A."/>
            <person name="Szeto E."/>
            <person name="Dalin E."/>
            <person name="Pangilinan J.L."/>
            <person name="Lapidus A."/>
            <person name="Lowry S."/>
            <person name="Kyrpides N.C."/>
            <person name="McMahon K.D."/>
            <person name="Hugenholtz P."/>
        </authorList>
    </citation>
    <scope>NUCLEOTIDE SEQUENCE [LARGE SCALE GENOMIC DNA]</scope>
    <source>
        <strain evidence="2">UW-1</strain>
    </source>
</reference>
<keyword evidence="1" id="KW-1133">Transmembrane helix</keyword>
<protein>
    <submittedName>
        <fullName evidence="2">Uncharacterized protein</fullName>
    </submittedName>
</protein>
<dbReference type="EMBL" id="CP001715">
    <property type="protein sequence ID" value="ACV36802.1"/>
    <property type="molecule type" value="Genomic_DNA"/>
</dbReference>